<evidence type="ECO:0000259" key="4">
    <source>
        <dbReference type="Pfam" id="PF00535"/>
    </source>
</evidence>
<name>A0A4V1NVG5_9BACT</name>
<dbReference type="PANTHER" id="PTHR43179">
    <property type="entry name" value="RHAMNOSYLTRANSFERASE WBBL"/>
    <property type="match status" value="1"/>
</dbReference>
<gene>
    <name evidence="5" type="ORF">ESZ00_14160</name>
</gene>
<dbReference type="RefSeq" id="WP_129208886.1">
    <property type="nucleotide sequence ID" value="NZ_BMGU01000004.1"/>
</dbReference>
<proteinExistence type="inferred from homology"/>
<evidence type="ECO:0000256" key="2">
    <source>
        <dbReference type="ARBA" id="ARBA00022676"/>
    </source>
</evidence>
<dbReference type="OrthoDB" id="9801954at2"/>
<keyword evidence="2" id="KW-0328">Glycosyltransferase</keyword>
<sequence length="329" mass="37432">MEKTIAAVVVTYNRKVLLGSCLNALLSQTRLPKMVYVIDNASTDGTKQYIKELGYLENPRIRYVPLARNLGGAGGFRSGMEIAVRDGYDYLWIMDDDAEPKLDALERMMPFVAREDISALANLKVDSDGAPQIYHLGNITWNPFVDLVKPLSPTDYANKQSLDIQFSSFVGLLISRRAIELKGLPRSDFYIHCDDFEYCVRLNHVGQMLLIPDSVIVHNSPRAIPARKRFLMLTAAPDTLKASCFRYYGERNSTWVVKTYSPLGWLGAFLWATTRIARRTIKATIFERDHYWTRLHVLIRGFTDGLISHFDNSFPTQIINAKMNPEGRE</sequence>
<dbReference type="InterPro" id="IPR001173">
    <property type="entry name" value="Glyco_trans_2-like"/>
</dbReference>
<dbReference type="EMBL" id="SDMK01000002">
    <property type="protein sequence ID" value="RXS95690.1"/>
    <property type="molecule type" value="Genomic_DNA"/>
</dbReference>
<evidence type="ECO:0000313" key="5">
    <source>
        <dbReference type="EMBL" id="RXS95690.1"/>
    </source>
</evidence>
<dbReference type="AlphaFoldDB" id="A0A4V1NVG5"/>
<dbReference type="Proteomes" id="UP000290253">
    <property type="component" value="Unassembled WGS sequence"/>
</dbReference>
<dbReference type="CDD" id="cd04185">
    <property type="entry name" value="GT_2_like_b"/>
    <property type="match status" value="1"/>
</dbReference>
<evidence type="ECO:0000256" key="1">
    <source>
        <dbReference type="ARBA" id="ARBA00006739"/>
    </source>
</evidence>
<dbReference type="Pfam" id="PF00535">
    <property type="entry name" value="Glycos_transf_2"/>
    <property type="match status" value="1"/>
</dbReference>
<comment type="caution">
    <text evidence="5">The sequence shown here is derived from an EMBL/GenBank/DDBJ whole genome shotgun (WGS) entry which is preliminary data.</text>
</comment>
<accession>A0A4V1NVG5</accession>
<evidence type="ECO:0000256" key="3">
    <source>
        <dbReference type="ARBA" id="ARBA00022679"/>
    </source>
</evidence>
<dbReference type="PANTHER" id="PTHR43179:SF12">
    <property type="entry name" value="GALACTOFURANOSYLTRANSFERASE GLFT2"/>
    <property type="match status" value="1"/>
</dbReference>
<organism evidence="5 6">
    <name type="scientific">Silvibacterium dinghuense</name>
    <dbReference type="NCBI Taxonomy" id="1560006"/>
    <lineage>
        <taxon>Bacteria</taxon>
        <taxon>Pseudomonadati</taxon>
        <taxon>Acidobacteriota</taxon>
        <taxon>Terriglobia</taxon>
        <taxon>Terriglobales</taxon>
        <taxon>Acidobacteriaceae</taxon>
        <taxon>Silvibacterium</taxon>
    </lineage>
</organism>
<reference evidence="5 6" key="1">
    <citation type="journal article" date="2016" name="Int. J. Syst. Evol. Microbiol.">
        <title>Acidipila dinghuensis sp. nov., an acidobacterium isolated from forest soil.</title>
        <authorList>
            <person name="Jiang Y.W."/>
            <person name="Wang J."/>
            <person name="Chen M.H."/>
            <person name="Lv Y.Y."/>
            <person name="Qiu L.H."/>
        </authorList>
    </citation>
    <scope>NUCLEOTIDE SEQUENCE [LARGE SCALE GENOMIC DNA]</scope>
    <source>
        <strain evidence="5 6">DHOF10</strain>
    </source>
</reference>
<dbReference type="SUPFAM" id="SSF53448">
    <property type="entry name" value="Nucleotide-diphospho-sugar transferases"/>
    <property type="match status" value="1"/>
</dbReference>
<comment type="similarity">
    <text evidence="1">Belongs to the glycosyltransferase 2 family.</text>
</comment>
<keyword evidence="6" id="KW-1185">Reference proteome</keyword>
<keyword evidence="3 5" id="KW-0808">Transferase</keyword>
<evidence type="ECO:0000313" key="6">
    <source>
        <dbReference type="Proteomes" id="UP000290253"/>
    </source>
</evidence>
<feature type="domain" description="Glycosyltransferase 2-like" evidence="4">
    <location>
        <begin position="8"/>
        <end position="157"/>
    </location>
</feature>
<dbReference type="InterPro" id="IPR029044">
    <property type="entry name" value="Nucleotide-diphossugar_trans"/>
</dbReference>
<protein>
    <submittedName>
        <fullName evidence="5">Glycosyltransferase</fullName>
    </submittedName>
</protein>
<dbReference type="Gene3D" id="3.90.550.10">
    <property type="entry name" value="Spore Coat Polysaccharide Biosynthesis Protein SpsA, Chain A"/>
    <property type="match status" value="1"/>
</dbReference>
<dbReference type="GO" id="GO:0016757">
    <property type="term" value="F:glycosyltransferase activity"/>
    <property type="evidence" value="ECO:0007669"/>
    <property type="project" value="UniProtKB-KW"/>
</dbReference>